<dbReference type="SMART" id="SM00283">
    <property type="entry name" value="MA"/>
    <property type="match status" value="1"/>
</dbReference>
<dbReference type="GO" id="GO:0007165">
    <property type="term" value="P:signal transduction"/>
    <property type="evidence" value="ECO:0007669"/>
    <property type="project" value="UniProtKB-KW"/>
</dbReference>
<dbReference type="InterPro" id="IPR047347">
    <property type="entry name" value="YvaQ-like_sensor"/>
</dbReference>
<dbReference type="Proteomes" id="UP000318431">
    <property type="component" value="Unassembled WGS sequence"/>
</dbReference>
<evidence type="ECO:0000259" key="7">
    <source>
        <dbReference type="PROSITE" id="PS50885"/>
    </source>
</evidence>
<dbReference type="InterPro" id="IPR051310">
    <property type="entry name" value="MCP_chemotaxis"/>
</dbReference>
<dbReference type="GO" id="GO:0005886">
    <property type="term" value="C:plasma membrane"/>
    <property type="evidence" value="ECO:0007669"/>
    <property type="project" value="TreeGrafter"/>
</dbReference>
<dbReference type="EMBL" id="VLLB01000009">
    <property type="protein sequence ID" value="TWI62089.1"/>
    <property type="molecule type" value="Genomic_DNA"/>
</dbReference>
<dbReference type="CDD" id="cd19411">
    <property type="entry name" value="MCP2201-like_sensor"/>
    <property type="match status" value="1"/>
</dbReference>
<name>A0A562QZ39_9BURK</name>
<dbReference type="CDD" id="cd11386">
    <property type="entry name" value="MCP_signal"/>
    <property type="match status" value="1"/>
</dbReference>
<dbReference type="GO" id="GO:0006935">
    <property type="term" value="P:chemotaxis"/>
    <property type="evidence" value="ECO:0007669"/>
    <property type="project" value="InterPro"/>
</dbReference>
<dbReference type="Gene3D" id="1.10.287.950">
    <property type="entry name" value="Methyl-accepting chemotaxis protein"/>
    <property type="match status" value="1"/>
</dbReference>
<dbReference type="Pfam" id="PF00672">
    <property type="entry name" value="HAMP"/>
    <property type="match status" value="1"/>
</dbReference>
<organism evidence="8 9">
    <name type="scientific">Pseudoduganella lurida</name>
    <dbReference type="NCBI Taxonomy" id="1036180"/>
    <lineage>
        <taxon>Bacteria</taxon>
        <taxon>Pseudomonadati</taxon>
        <taxon>Pseudomonadota</taxon>
        <taxon>Betaproteobacteria</taxon>
        <taxon>Burkholderiales</taxon>
        <taxon>Oxalobacteraceae</taxon>
        <taxon>Telluria group</taxon>
        <taxon>Pseudoduganella</taxon>
    </lineage>
</organism>
<reference evidence="8 9" key="1">
    <citation type="journal article" date="2015" name="Stand. Genomic Sci.">
        <title>Genomic Encyclopedia of Bacterial and Archaeal Type Strains, Phase III: the genomes of soil and plant-associated and newly described type strains.</title>
        <authorList>
            <person name="Whitman W.B."/>
            <person name="Woyke T."/>
            <person name="Klenk H.P."/>
            <person name="Zhou Y."/>
            <person name="Lilburn T.G."/>
            <person name="Beck B.J."/>
            <person name="De Vos P."/>
            <person name="Vandamme P."/>
            <person name="Eisen J.A."/>
            <person name="Garrity G."/>
            <person name="Hugenholtz P."/>
            <person name="Kyrpides N.C."/>
        </authorList>
    </citation>
    <scope>NUCLEOTIDE SEQUENCE [LARGE SCALE GENOMIC DNA]</scope>
    <source>
        <strain evidence="8 9">CGMCC 1.10822</strain>
    </source>
</reference>
<dbReference type="AlphaFoldDB" id="A0A562QZ39"/>
<evidence type="ECO:0000256" key="4">
    <source>
        <dbReference type="PROSITE-ProRule" id="PRU00284"/>
    </source>
</evidence>
<dbReference type="FunFam" id="1.10.287.950:FF:000001">
    <property type="entry name" value="Methyl-accepting chemotaxis sensory transducer"/>
    <property type="match status" value="1"/>
</dbReference>
<evidence type="ECO:0000256" key="1">
    <source>
        <dbReference type="ARBA" id="ARBA00004370"/>
    </source>
</evidence>
<dbReference type="OrthoDB" id="5441488at2"/>
<dbReference type="Pfam" id="PF00015">
    <property type="entry name" value="MCPsignal"/>
    <property type="match status" value="1"/>
</dbReference>
<comment type="similarity">
    <text evidence="3">Belongs to the methyl-accepting chemotaxis (MCP) protein family.</text>
</comment>
<keyword evidence="4" id="KW-0807">Transducer</keyword>
<dbReference type="SMART" id="SM00304">
    <property type="entry name" value="HAMP"/>
    <property type="match status" value="1"/>
</dbReference>
<dbReference type="InterPro" id="IPR004089">
    <property type="entry name" value="MCPsignal_dom"/>
</dbReference>
<keyword evidence="5" id="KW-1133">Transmembrane helix</keyword>
<evidence type="ECO:0000313" key="8">
    <source>
        <dbReference type="EMBL" id="TWI62089.1"/>
    </source>
</evidence>
<keyword evidence="5" id="KW-0472">Membrane</keyword>
<dbReference type="Pfam" id="PF12729">
    <property type="entry name" value="4HB_MCP_1"/>
    <property type="match status" value="1"/>
</dbReference>
<feature type="domain" description="HAMP" evidence="7">
    <location>
        <begin position="213"/>
        <end position="266"/>
    </location>
</feature>
<dbReference type="GO" id="GO:0004888">
    <property type="term" value="F:transmembrane signaling receptor activity"/>
    <property type="evidence" value="ECO:0007669"/>
    <property type="project" value="InterPro"/>
</dbReference>
<feature type="domain" description="Methyl-accepting transducer" evidence="6">
    <location>
        <begin position="271"/>
        <end position="500"/>
    </location>
</feature>
<gene>
    <name evidence="8" type="ORF">IP91_04198</name>
</gene>
<comment type="caution">
    <text evidence="8">The sequence shown here is derived from an EMBL/GenBank/DDBJ whole genome shotgun (WGS) entry which is preliminary data.</text>
</comment>
<keyword evidence="2" id="KW-0488">Methylation</keyword>
<evidence type="ECO:0000256" key="2">
    <source>
        <dbReference type="ARBA" id="ARBA00022481"/>
    </source>
</evidence>
<dbReference type="RefSeq" id="WP_145651632.1">
    <property type="nucleotide sequence ID" value="NZ_VLLB01000009.1"/>
</dbReference>
<dbReference type="CDD" id="cd06225">
    <property type="entry name" value="HAMP"/>
    <property type="match status" value="1"/>
</dbReference>
<accession>A0A562QZ39</accession>
<comment type="subcellular location">
    <subcellularLocation>
        <location evidence="1">Membrane</location>
    </subcellularLocation>
</comment>
<keyword evidence="9" id="KW-1185">Reference proteome</keyword>
<dbReference type="PRINTS" id="PR00260">
    <property type="entry name" value="CHEMTRNSDUCR"/>
</dbReference>
<sequence>MKFLSSLRITTRLAAGFAVVLLLGVAGTAAALWHAREAAEATRRMMDRPLAKERLVSDWNVMTYSAIARTQLIARSSDTQLSTVFADVIADSSKRATASVKQFEGLVDTDAERAMLDQTKSLRAVYQAGKEKVMNAKKAGDAEGGERLYREVFAPAAAAYQAKMNDLLQLQRSEIDASAHAIADANSRANGLMLLLSALLVATGGLLAWAISRSITKPLHDALGVANTVAAGDLTHHFDKDTTSDEIGDLMRSLKGMNDSLRTMVSQVQTGTAAIEQDAERIAAGNLDLSARTEQQAGSLEETASTMEELTSTVRQNADNAQQANQLAQAASEVAARGGDIVGQVVTTMGSIDASSRKIVDIIATIDGIAFQTNILALNAAVEAARAGEQGRGFAVVASEVRNLAQRSAGAAREIKELIGNSVDQVDQGTQLVRKAGETMADVVSSVHRVTDIIAEITSAGREQTAGIDQVNEAIVQIDQVTQQNAALVDDAAQAATALREQVAGLALAASAFKLETGSAAPAARHGNVLALPSRAGKSAAGRSGSGDRVRSA</sequence>
<dbReference type="PANTHER" id="PTHR43531">
    <property type="entry name" value="PROTEIN ICFG"/>
    <property type="match status" value="1"/>
</dbReference>
<keyword evidence="5" id="KW-0812">Transmembrane</keyword>
<protein>
    <submittedName>
        <fullName evidence="8">Methyl-accepting chemotaxis protein</fullName>
    </submittedName>
</protein>
<proteinExistence type="inferred from homology"/>
<dbReference type="InterPro" id="IPR003660">
    <property type="entry name" value="HAMP_dom"/>
</dbReference>
<dbReference type="InterPro" id="IPR024478">
    <property type="entry name" value="HlyB_4HB_MCP"/>
</dbReference>
<dbReference type="InterPro" id="IPR004090">
    <property type="entry name" value="Chemotax_Me-accpt_rcpt"/>
</dbReference>
<evidence type="ECO:0000256" key="3">
    <source>
        <dbReference type="ARBA" id="ARBA00029447"/>
    </source>
</evidence>
<feature type="transmembrane region" description="Helical" evidence="5">
    <location>
        <begin position="192"/>
        <end position="211"/>
    </location>
</feature>
<evidence type="ECO:0000256" key="5">
    <source>
        <dbReference type="SAM" id="Phobius"/>
    </source>
</evidence>
<evidence type="ECO:0000313" key="9">
    <source>
        <dbReference type="Proteomes" id="UP000318431"/>
    </source>
</evidence>
<dbReference type="PROSITE" id="PS50111">
    <property type="entry name" value="CHEMOTAXIS_TRANSDUC_2"/>
    <property type="match status" value="1"/>
</dbReference>
<dbReference type="PROSITE" id="PS50885">
    <property type="entry name" value="HAMP"/>
    <property type="match status" value="1"/>
</dbReference>
<dbReference type="PANTHER" id="PTHR43531:SF14">
    <property type="entry name" value="METHYL-ACCEPTING CHEMOTAXIS PROTEIN I-RELATED"/>
    <property type="match status" value="1"/>
</dbReference>
<dbReference type="SUPFAM" id="SSF58104">
    <property type="entry name" value="Methyl-accepting chemotaxis protein (MCP) signaling domain"/>
    <property type="match status" value="1"/>
</dbReference>
<evidence type="ECO:0000259" key="6">
    <source>
        <dbReference type="PROSITE" id="PS50111"/>
    </source>
</evidence>